<comment type="subcellular location">
    <subcellularLocation>
        <location evidence="8">Cytoplasm</location>
    </subcellularLocation>
</comment>
<dbReference type="GO" id="GO:0004592">
    <property type="term" value="F:pantoate-beta-alanine ligase activity"/>
    <property type="evidence" value="ECO:0007669"/>
    <property type="project" value="UniProtKB-UniRule"/>
</dbReference>
<evidence type="ECO:0000256" key="5">
    <source>
        <dbReference type="ARBA" id="ARBA00022741"/>
    </source>
</evidence>
<keyword evidence="4 8" id="KW-0566">Pantothenate biosynthesis</keyword>
<comment type="caution">
    <text evidence="9">The sequence shown here is derived from an EMBL/GenBank/DDBJ whole genome shotgun (WGS) entry which is preliminary data.</text>
</comment>
<dbReference type="InterPro" id="IPR003721">
    <property type="entry name" value="Pantoate_ligase"/>
</dbReference>
<dbReference type="AlphaFoldDB" id="A0A7K1Y6D4"/>
<evidence type="ECO:0000256" key="8">
    <source>
        <dbReference type="HAMAP-Rule" id="MF_00158"/>
    </source>
</evidence>
<dbReference type="Pfam" id="PF02569">
    <property type="entry name" value="Pantoate_ligase"/>
    <property type="match status" value="1"/>
</dbReference>
<dbReference type="GO" id="GO:0005524">
    <property type="term" value="F:ATP binding"/>
    <property type="evidence" value="ECO:0007669"/>
    <property type="project" value="UniProtKB-KW"/>
</dbReference>
<reference evidence="9 10" key="1">
    <citation type="submission" date="2019-11" db="EMBL/GenBank/DDBJ databases">
        <title>Pedobacter sp. HMF7647 Genome sequencing and assembly.</title>
        <authorList>
            <person name="Kang H."/>
            <person name="Kim H."/>
            <person name="Joh K."/>
        </authorList>
    </citation>
    <scope>NUCLEOTIDE SEQUENCE [LARGE SCALE GENOMIC DNA]</scope>
    <source>
        <strain evidence="9 10">HMF7647</strain>
    </source>
</reference>
<dbReference type="HAMAP" id="MF_00158">
    <property type="entry name" value="PanC"/>
    <property type="match status" value="1"/>
</dbReference>
<comment type="subunit">
    <text evidence="8">Homodimer.</text>
</comment>
<keyword evidence="6 8" id="KW-0067">ATP-binding</keyword>
<comment type="similarity">
    <text evidence="2 8">Belongs to the pantothenate synthetase family.</text>
</comment>
<dbReference type="InterPro" id="IPR014729">
    <property type="entry name" value="Rossmann-like_a/b/a_fold"/>
</dbReference>
<feature type="binding site" evidence="8">
    <location>
        <position position="60"/>
    </location>
    <ligand>
        <name>(R)-pantoate</name>
        <dbReference type="ChEBI" id="CHEBI:15980"/>
    </ligand>
</feature>
<dbReference type="PANTHER" id="PTHR21299:SF1">
    <property type="entry name" value="PANTOATE--BETA-ALANINE LIGASE"/>
    <property type="match status" value="1"/>
</dbReference>
<dbReference type="Gene3D" id="3.40.50.620">
    <property type="entry name" value="HUPs"/>
    <property type="match status" value="1"/>
</dbReference>
<evidence type="ECO:0000256" key="6">
    <source>
        <dbReference type="ARBA" id="ARBA00022840"/>
    </source>
</evidence>
<sequence length="279" mass="31775">MKIFKTKAEVENYLMPLSQSKTVGFVPTMGALHNGHLSLIRLARQQSDISVCSIFVNPTQFNDPKDLELYPRPVEKDIALLESEGCDVLFMPDVKEMYPDEDEAWHIELGDLENILEGKFRPGHYQGVTQIVKKLFDAVKPDFAFFGQKDYQQVKVVQRMVEIFQMPVKIIMCPIEREMTGLAMSSRNVRLSADEREKALVLYKSLSNTKDHFTAETIEQLEEEGRELINGTDDVKLEYFEICDGGSLERVKTKEPASLVALVAAWVGKTRLIDNLILK</sequence>
<evidence type="ECO:0000313" key="9">
    <source>
        <dbReference type="EMBL" id="MXV50000.1"/>
    </source>
</evidence>
<comment type="catalytic activity">
    <reaction evidence="7 8">
        <text>(R)-pantoate + beta-alanine + ATP = (R)-pantothenate + AMP + diphosphate + H(+)</text>
        <dbReference type="Rhea" id="RHEA:10912"/>
        <dbReference type="ChEBI" id="CHEBI:15378"/>
        <dbReference type="ChEBI" id="CHEBI:15980"/>
        <dbReference type="ChEBI" id="CHEBI:29032"/>
        <dbReference type="ChEBI" id="CHEBI:30616"/>
        <dbReference type="ChEBI" id="CHEBI:33019"/>
        <dbReference type="ChEBI" id="CHEBI:57966"/>
        <dbReference type="ChEBI" id="CHEBI:456215"/>
        <dbReference type="EC" id="6.3.2.1"/>
    </reaction>
</comment>
<dbReference type="NCBIfam" id="TIGR00018">
    <property type="entry name" value="panC"/>
    <property type="match status" value="1"/>
</dbReference>
<feature type="active site" description="Proton donor" evidence="8">
    <location>
        <position position="36"/>
    </location>
</feature>
<evidence type="ECO:0000256" key="1">
    <source>
        <dbReference type="ARBA" id="ARBA00004990"/>
    </source>
</evidence>
<proteinExistence type="inferred from homology"/>
<dbReference type="Gene3D" id="3.30.1300.10">
    <property type="entry name" value="Pantoate-beta-alanine ligase, C-terminal domain"/>
    <property type="match status" value="1"/>
</dbReference>
<dbReference type="GO" id="GO:0015940">
    <property type="term" value="P:pantothenate biosynthetic process"/>
    <property type="evidence" value="ECO:0007669"/>
    <property type="project" value="UniProtKB-UniRule"/>
</dbReference>
<dbReference type="SUPFAM" id="SSF52374">
    <property type="entry name" value="Nucleotidylyl transferase"/>
    <property type="match status" value="1"/>
</dbReference>
<keyword evidence="5 8" id="KW-0547">Nucleotide-binding</keyword>
<dbReference type="EMBL" id="WVHT01000001">
    <property type="protein sequence ID" value="MXV50000.1"/>
    <property type="molecule type" value="Genomic_DNA"/>
</dbReference>
<dbReference type="GO" id="GO:0005829">
    <property type="term" value="C:cytosol"/>
    <property type="evidence" value="ECO:0007669"/>
    <property type="project" value="TreeGrafter"/>
</dbReference>
<feature type="binding site" evidence="8">
    <location>
        <position position="153"/>
    </location>
    <ligand>
        <name>(R)-pantoate</name>
        <dbReference type="ChEBI" id="CHEBI:15980"/>
    </ligand>
</feature>
<protein>
    <recommendedName>
        <fullName evidence="8">Pantothenate synthetase</fullName>
        <shortName evidence="8">PS</shortName>
        <ecNumber evidence="8">6.3.2.1</ecNumber>
    </recommendedName>
    <alternativeName>
        <fullName evidence="8">Pantoate--beta-alanine ligase</fullName>
    </alternativeName>
    <alternativeName>
        <fullName evidence="8">Pantoate-activating enzyme</fullName>
    </alternativeName>
</protein>
<dbReference type="CDD" id="cd00560">
    <property type="entry name" value="PanC"/>
    <property type="match status" value="1"/>
</dbReference>
<dbReference type="InterPro" id="IPR042176">
    <property type="entry name" value="Pantoate_ligase_C"/>
</dbReference>
<evidence type="ECO:0000256" key="2">
    <source>
        <dbReference type="ARBA" id="ARBA00009256"/>
    </source>
</evidence>
<comment type="miscellaneous">
    <text evidence="8">The reaction proceeds by a bi uni uni bi ping pong mechanism.</text>
</comment>
<feature type="binding site" evidence="8">
    <location>
        <begin position="184"/>
        <end position="187"/>
    </location>
    <ligand>
        <name>ATP</name>
        <dbReference type="ChEBI" id="CHEBI:30616"/>
    </ligand>
</feature>
<comment type="pathway">
    <text evidence="1 8">Cofactor biosynthesis; (R)-pantothenate biosynthesis; (R)-pantothenate from (R)-pantoate and beta-alanine: step 1/1.</text>
</comment>
<dbReference type="Proteomes" id="UP000466586">
    <property type="component" value="Unassembled WGS sequence"/>
</dbReference>
<accession>A0A7K1Y6D4</accession>
<evidence type="ECO:0000256" key="7">
    <source>
        <dbReference type="ARBA" id="ARBA00048258"/>
    </source>
</evidence>
<evidence type="ECO:0000256" key="3">
    <source>
        <dbReference type="ARBA" id="ARBA00022598"/>
    </source>
</evidence>
<name>A0A7K1Y6D4_9SPHI</name>
<keyword evidence="3 8" id="KW-0436">Ligase</keyword>
<keyword evidence="10" id="KW-1185">Reference proteome</keyword>
<comment type="function">
    <text evidence="8">Catalyzes the condensation of pantoate with beta-alanine in an ATP-dependent reaction via a pantoyl-adenylate intermediate.</text>
</comment>
<dbReference type="EC" id="6.3.2.1" evidence="8"/>
<dbReference type="NCBIfam" id="TIGR00125">
    <property type="entry name" value="cyt_tran_rel"/>
    <property type="match status" value="1"/>
</dbReference>
<comment type="caution">
    <text evidence="8">Lacks conserved residue(s) required for the propagation of feature annotation.</text>
</comment>
<feature type="binding site" evidence="8">
    <location>
        <begin position="147"/>
        <end position="150"/>
    </location>
    <ligand>
        <name>ATP</name>
        <dbReference type="ChEBI" id="CHEBI:30616"/>
    </ligand>
</feature>
<feature type="binding site" evidence="8">
    <location>
        <begin position="29"/>
        <end position="36"/>
    </location>
    <ligand>
        <name>ATP</name>
        <dbReference type="ChEBI" id="CHEBI:30616"/>
    </ligand>
</feature>
<dbReference type="PANTHER" id="PTHR21299">
    <property type="entry name" value="CYTIDYLATE KINASE/PANTOATE-BETA-ALANINE LIGASE"/>
    <property type="match status" value="1"/>
</dbReference>
<feature type="binding site" evidence="8">
    <location>
        <position position="60"/>
    </location>
    <ligand>
        <name>beta-alanine</name>
        <dbReference type="ChEBI" id="CHEBI:57966"/>
    </ligand>
</feature>
<organism evidence="9 10">
    <name type="scientific">Hufsiella arboris</name>
    <dbReference type="NCBI Taxonomy" id="2695275"/>
    <lineage>
        <taxon>Bacteria</taxon>
        <taxon>Pseudomonadati</taxon>
        <taxon>Bacteroidota</taxon>
        <taxon>Sphingobacteriia</taxon>
        <taxon>Sphingobacteriales</taxon>
        <taxon>Sphingobacteriaceae</taxon>
        <taxon>Hufsiella</taxon>
    </lineage>
</organism>
<dbReference type="InterPro" id="IPR004821">
    <property type="entry name" value="Cyt_trans-like"/>
</dbReference>
<gene>
    <name evidence="8" type="primary">panC</name>
    <name evidence="9" type="ORF">GS399_03380</name>
</gene>
<dbReference type="RefSeq" id="WP_160843158.1">
    <property type="nucleotide sequence ID" value="NZ_WVHT01000001.1"/>
</dbReference>
<keyword evidence="8" id="KW-0963">Cytoplasm</keyword>
<evidence type="ECO:0000313" key="10">
    <source>
        <dbReference type="Proteomes" id="UP000466586"/>
    </source>
</evidence>
<dbReference type="UniPathway" id="UPA00028">
    <property type="reaction ID" value="UER00005"/>
</dbReference>
<evidence type="ECO:0000256" key="4">
    <source>
        <dbReference type="ARBA" id="ARBA00022655"/>
    </source>
</evidence>